<dbReference type="Proteomes" id="UP000291343">
    <property type="component" value="Unassembled WGS sequence"/>
</dbReference>
<reference evidence="1 2" key="1">
    <citation type="journal article" date="2017" name="Gigascience">
        <title>Genome sequence of the small brown planthopper, Laodelphax striatellus.</title>
        <authorList>
            <person name="Zhu J."/>
            <person name="Jiang F."/>
            <person name="Wang X."/>
            <person name="Yang P."/>
            <person name="Bao Y."/>
            <person name="Zhao W."/>
            <person name="Wang W."/>
            <person name="Lu H."/>
            <person name="Wang Q."/>
            <person name="Cui N."/>
            <person name="Li J."/>
            <person name="Chen X."/>
            <person name="Luo L."/>
            <person name="Yu J."/>
            <person name="Kang L."/>
            <person name="Cui F."/>
        </authorList>
    </citation>
    <scope>NUCLEOTIDE SEQUENCE [LARGE SCALE GENOMIC DNA]</scope>
    <source>
        <strain evidence="1">Lst14</strain>
    </source>
</reference>
<dbReference type="EMBL" id="QKKF02030005">
    <property type="protein sequence ID" value="RZF34911.1"/>
    <property type="molecule type" value="Genomic_DNA"/>
</dbReference>
<accession>A0A482WNZ9</accession>
<proteinExistence type="predicted"/>
<dbReference type="InParanoid" id="A0A482WNZ9"/>
<keyword evidence="2" id="KW-1185">Reference proteome</keyword>
<gene>
    <name evidence="1" type="ORF">LSTR_LSTR014711</name>
</gene>
<dbReference type="OrthoDB" id="1295045at2759"/>
<dbReference type="STRING" id="195883.A0A482WNZ9"/>
<comment type="caution">
    <text evidence="1">The sequence shown here is derived from an EMBL/GenBank/DDBJ whole genome shotgun (WGS) entry which is preliminary data.</text>
</comment>
<organism evidence="1 2">
    <name type="scientific">Laodelphax striatellus</name>
    <name type="common">Small brown planthopper</name>
    <name type="synonym">Delphax striatella</name>
    <dbReference type="NCBI Taxonomy" id="195883"/>
    <lineage>
        <taxon>Eukaryota</taxon>
        <taxon>Metazoa</taxon>
        <taxon>Ecdysozoa</taxon>
        <taxon>Arthropoda</taxon>
        <taxon>Hexapoda</taxon>
        <taxon>Insecta</taxon>
        <taxon>Pterygota</taxon>
        <taxon>Neoptera</taxon>
        <taxon>Paraneoptera</taxon>
        <taxon>Hemiptera</taxon>
        <taxon>Auchenorrhyncha</taxon>
        <taxon>Fulgoroidea</taxon>
        <taxon>Delphacidae</taxon>
        <taxon>Criomorphinae</taxon>
        <taxon>Laodelphax</taxon>
    </lineage>
</organism>
<evidence type="ECO:0000313" key="1">
    <source>
        <dbReference type="EMBL" id="RZF34911.1"/>
    </source>
</evidence>
<evidence type="ECO:0000313" key="2">
    <source>
        <dbReference type="Proteomes" id="UP000291343"/>
    </source>
</evidence>
<protein>
    <submittedName>
        <fullName evidence="1">Uncharacterized protein</fullName>
    </submittedName>
</protein>
<dbReference type="AlphaFoldDB" id="A0A482WNZ9"/>
<name>A0A482WNZ9_LAOST</name>
<sequence>MRNMPLVLRNQSVNLLRSCAEQCEFILAQRVRRSQQIFCLYMKIWDEVALKHFLECMRRNFLRKGKHLLLGLVIYNWDEERIKEEDIVKYSNELELIRELLRKKFCRKQELGDRCDCFNCLEPEEQEWSAFVKETDLVVWKKEDSNTQPYTAKCFIATSVYGKYEDA</sequence>